<keyword evidence="5 7" id="KW-1133">Transmembrane helix</keyword>
<feature type="transmembrane region" description="Helical" evidence="7">
    <location>
        <begin position="364"/>
        <end position="388"/>
    </location>
</feature>
<keyword evidence="2" id="KW-0813">Transport</keyword>
<proteinExistence type="predicted"/>
<feature type="domain" description="Major facilitator superfamily (MFS) profile" evidence="8">
    <location>
        <begin position="18"/>
        <end position="461"/>
    </location>
</feature>
<dbReference type="PANTHER" id="PTHR42718">
    <property type="entry name" value="MAJOR FACILITATOR SUPERFAMILY MULTIDRUG TRANSPORTER MFSC"/>
    <property type="match status" value="1"/>
</dbReference>
<evidence type="ECO:0000256" key="7">
    <source>
        <dbReference type="SAM" id="Phobius"/>
    </source>
</evidence>
<evidence type="ECO:0000256" key="3">
    <source>
        <dbReference type="ARBA" id="ARBA00022475"/>
    </source>
</evidence>
<feature type="transmembrane region" description="Helical" evidence="7">
    <location>
        <begin position="409"/>
        <end position="431"/>
    </location>
</feature>
<keyword evidence="10" id="KW-1185">Reference proteome</keyword>
<dbReference type="InterPro" id="IPR036259">
    <property type="entry name" value="MFS_trans_sf"/>
</dbReference>
<feature type="transmembrane region" description="Helical" evidence="7">
    <location>
        <begin position="274"/>
        <end position="296"/>
    </location>
</feature>
<feature type="transmembrane region" description="Helical" evidence="7">
    <location>
        <begin position="142"/>
        <end position="166"/>
    </location>
</feature>
<feature type="transmembrane region" description="Helical" evidence="7">
    <location>
        <begin position="236"/>
        <end position="253"/>
    </location>
</feature>
<comment type="caution">
    <text evidence="9">The sequence shown here is derived from an EMBL/GenBank/DDBJ whole genome shotgun (WGS) entry which is preliminary data.</text>
</comment>
<dbReference type="Gene3D" id="1.20.1250.20">
    <property type="entry name" value="MFS general substrate transporter like domains"/>
    <property type="match status" value="1"/>
</dbReference>
<feature type="transmembrane region" description="Helical" evidence="7">
    <location>
        <begin position="337"/>
        <end position="358"/>
    </location>
</feature>
<dbReference type="Proteomes" id="UP001597260">
    <property type="component" value="Unassembled WGS sequence"/>
</dbReference>
<feature type="transmembrane region" description="Helical" evidence="7">
    <location>
        <begin position="109"/>
        <end position="130"/>
    </location>
</feature>
<dbReference type="PROSITE" id="PS50850">
    <property type="entry name" value="MFS"/>
    <property type="match status" value="1"/>
</dbReference>
<reference evidence="10" key="1">
    <citation type="journal article" date="2019" name="Int. J. Syst. Evol. Microbiol.">
        <title>The Global Catalogue of Microorganisms (GCM) 10K type strain sequencing project: providing services to taxonomists for standard genome sequencing and annotation.</title>
        <authorList>
            <consortium name="The Broad Institute Genomics Platform"/>
            <consortium name="The Broad Institute Genome Sequencing Center for Infectious Disease"/>
            <person name="Wu L."/>
            <person name="Ma J."/>
        </authorList>
    </citation>
    <scope>NUCLEOTIDE SEQUENCE [LARGE SCALE GENOMIC DNA]</scope>
    <source>
        <strain evidence="10">JCM 31037</strain>
    </source>
</reference>
<feature type="transmembrane region" description="Helical" evidence="7">
    <location>
        <begin position="53"/>
        <end position="72"/>
    </location>
</feature>
<name>A0ABW3Y9G3_9ACTN</name>
<keyword evidence="4 7" id="KW-0812">Transmembrane</keyword>
<feature type="transmembrane region" description="Helical" evidence="7">
    <location>
        <begin position="204"/>
        <end position="224"/>
    </location>
</feature>
<dbReference type="Gene3D" id="1.20.1720.10">
    <property type="entry name" value="Multidrug resistance protein D"/>
    <property type="match status" value="1"/>
</dbReference>
<evidence type="ECO:0000259" key="8">
    <source>
        <dbReference type="PROSITE" id="PS50850"/>
    </source>
</evidence>
<feature type="transmembrane region" description="Helical" evidence="7">
    <location>
        <begin position="84"/>
        <end position="103"/>
    </location>
</feature>
<dbReference type="SUPFAM" id="SSF103473">
    <property type="entry name" value="MFS general substrate transporter"/>
    <property type="match status" value="1"/>
</dbReference>
<dbReference type="CDD" id="cd17321">
    <property type="entry name" value="MFS_MMR_MDR_like"/>
    <property type="match status" value="1"/>
</dbReference>
<evidence type="ECO:0000313" key="10">
    <source>
        <dbReference type="Proteomes" id="UP001597260"/>
    </source>
</evidence>
<evidence type="ECO:0000256" key="6">
    <source>
        <dbReference type="ARBA" id="ARBA00023136"/>
    </source>
</evidence>
<dbReference type="InterPro" id="IPR004638">
    <property type="entry name" value="EmrB-like"/>
</dbReference>
<dbReference type="EMBL" id="JBHTMP010000003">
    <property type="protein sequence ID" value="MFD1320237.1"/>
    <property type="molecule type" value="Genomic_DNA"/>
</dbReference>
<dbReference type="InterPro" id="IPR011701">
    <property type="entry name" value="MFS"/>
</dbReference>
<feature type="transmembrane region" description="Helical" evidence="7">
    <location>
        <begin position="172"/>
        <end position="192"/>
    </location>
</feature>
<evidence type="ECO:0000256" key="5">
    <source>
        <dbReference type="ARBA" id="ARBA00022989"/>
    </source>
</evidence>
<organism evidence="9 10">
    <name type="scientific">Micromonospora sonneratiae</name>
    <dbReference type="NCBI Taxonomy" id="1184706"/>
    <lineage>
        <taxon>Bacteria</taxon>
        <taxon>Bacillati</taxon>
        <taxon>Actinomycetota</taxon>
        <taxon>Actinomycetes</taxon>
        <taxon>Micromonosporales</taxon>
        <taxon>Micromonosporaceae</taxon>
        <taxon>Micromonospora</taxon>
    </lineage>
</organism>
<evidence type="ECO:0000256" key="2">
    <source>
        <dbReference type="ARBA" id="ARBA00022448"/>
    </source>
</evidence>
<keyword evidence="6 7" id="KW-0472">Membrane</keyword>
<dbReference type="RefSeq" id="WP_377567017.1">
    <property type="nucleotide sequence ID" value="NZ_JBHTMP010000003.1"/>
</dbReference>
<feature type="transmembrane region" description="Helical" evidence="7">
    <location>
        <begin position="308"/>
        <end position="330"/>
    </location>
</feature>
<sequence length="462" mass="48134">MRIPTVLSTEVSAPHASTMPTVLTGVFITILDFFIVNVTIPATQLDLHASATAMEWVVAGYGLAYGSGLILGGRLGDMFGRRRMFVIGLTLFTLTSIACGLAPDATTLVTARVTQGASAALLAPQVLAILRTTYSGSAQARAINLYALTMGLAAVFGQLIGGLLIQADLFGLGWRLCFLINVPIGVAALIMTRRAVPESRLSGTTRLDLGGTVLVTLALVATLLPLIEGREQGWPLWTWLSFAVATALFLAYGRRRHESPLIDLSLFRERAFTVGLLTQLTFTMGMAAYFLIFALYTQQGRGLDALQAGLIFAPMGAGYLAASLLASRLVARFGRQVIALGGLTRALGLAALLVMVAQDSPISWLVPALIIDGIGMGLALAPIMGTVLARVAPHHAGAAAGALTTAQQVGGAIGVGIVGIVFYGSLSAGVAQAFQHSLVYLIAITVALAGLVQLLPGPTAKV</sequence>
<accession>A0ABW3Y9G3</accession>
<dbReference type="InterPro" id="IPR020846">
    <property type="entry name" value="MFS_dom"/>
</dbReference>
<evidence type="ECO:0000313" key="9">
    <source>
        <dbReference type="EMBL" id="MFD1320237.1"/>
    </source>
</evidence>
<feature type="transmembrane region" description="Helical" evidence="7">
    <location>
        <begin position="21"/>
        <end position="41"/>
    </location>
</feature>
<dbReference type="Pfam" id="PF07690">
    <property type="entry name" value="MFS_1"/>
    <property type="match status" value="1"/>
</dbReference>
<comment type="subcellular location">
    <subcellularLocation>
        <location evidence="1">Cell membrane</location>
        <topology evidence="1">Multi-pass membrane protein</topology>
    </subcellularLocation>
</comment>
<keyword evidence="3" id="KW-1003">Cell membrane</keyword>
<dbReference type="NCBIfam" id="TIGR00711">
    <property type="entry name" value="efflux_EmrB"/>
    <property type="match status" value="1"/>
</dbReference>
<feature type="transmembrane region" description="Helical" evidence="7">
    <location>
        <begin position="437"/>
        <end position="455"/>
    </location>
</feature>
<gene>
    <name evidence="9" type="ORF">ACFQ4H_03940</name>
</gene>
<protein>
    <submittedName>
        <fullName evidence="9">DHA2 family efflux MFS transporter permease subunit</fullName>
    </submittedName>
</protein>
<evidence type="ECO:0000256" key="1">
    <source>
        <dbReference type="ARBA" id="ARBA00004651"/>
    </source>
</evidence>
<dbReference type="PANTHER" id="PTHR42718:SF39">
    <property type="entry name" value="ACTINORHODIN TRANSPORTER-RELATED"/>
    <property type="match status" value="1"/>
</dbReference>
<evidence type="ECO:0000256" key="4">
    <source>
        <dbReference type="ARBA" id="ARBA00022692"/>
    </source>
</evidence>